<dbReference type="PANTHER" id="PTHR34846:SF11">
    <property type="entry name" value="4-CARBOXYMUCONOLACTONE DECARBOXYLASE FAMILY PROTEIN (AFU_ORTHOLOGUE AFUA_6G11590)"/>
    <property type="match status" value="1"/>
</dbReference>
<dbReference type="InterPro" id="IPR029032">
    <property type="entry name" value="AhpD-like"/>
</dbReference>
<dbReference type="Gene3D" id="1.20.1290.10">
    <property type="entry name" value="AhpD-like"/>
    <property type="match status" value="1"/>
</dbReference>
<sequence length="184" mass="20002">MNPRIPLVGPEGLDADQKRVFDAIAGSRGHVVGPFLGLLHSPELADRVQNLGAFLRYRTRLGARLSELAILVTSRAYSCQFEWFAHEKHAREAGLPDGVIEAIRVGRRPDPMLPDEAAVHDYAQELLEKRQVSDDTHARATAAFGVPGVVELTALVGYYTLLAMTLNAHRIGPPNGEAPLPVAP</sequence>
<evidence type="ECO:0000313" key="2">
    <source>
        <dbReference type="EMBL" id="ROP81070.1"/>
    </source>
</evidence>
<evidence type="ECO:0000313" key="3">
    <source>
        <dbReference type="Proteomes" id="UP000278222"/>
    </source>
</evidence>
<accession>A0A3N1KRR9</accession>
<dbReference type="OrthoDB" id="9129225at2"/>
<dbReference type="AlphaFoldDB" id="A0A3N1KRR9"/>
<keyword evidence="3" id="KW-1185">Reference proteome</keyword>
<dbReference type="PANTHER" id="PTHR34846">
    <property type="entry name" value="4-CARBOXYMUCONOLACTONE DECARBOXYLASE FAMILY PROTEIN (AFU_ORTHOLOGUE AFUA_6G11590)"/>
    <property type="match status" value="1"/>
</dbReference>
<reference evidence="2 3" key="1">
    <citation type="submission" date="2018-11" db="EMBL/GenBank/DDBJ databases">
        <title>Genomic Encyclopedia of Type Strains, Phase IV (KMG-IV): sequencing the most valuable type-strain genomes for metagenomic binning, comparative biology and taxonomic classification.</title>
        <authorList>
            <person name="Goeker M."/>
        </authorList>
    </citation>
    <scope>NUCLEOTIDE SEQUENCE [LARGE SCALE GENOMIC DNA]</scope>
    <source>
        <strain evidence="2 3">DSM 5900</strain>
    </source>
</reference>
<dbReference type="SUPFAM" id="SSF69118">
    <property type="entry name" value="AhpD-like"/>
    <property type="match status" value="1"/>
</dbReference>
<feature type="domain" description="Carboxymuconolactone decarboxylase-like" evidence="1">
    <location>
        <begin position="42"/>
        <end position="119"/>
    </location>
</feature>
<dbReference type="InterPro" id="IPR003779">
    <property type="entry name" value="CMD-like"/>
</dbReference>
<name>A0A3N1KRR9_9PROT</name>
<gene>
    <name evidence="2" type="ORF">EDC65_5405</name>
</gene>
<dbReference type="RefSeq" id="WP_123695567.1">
    <property type="nucleotide sequence ID" value="NZ_AP019700.1"/>
</dbReference>
<organism evidence="2 3">
    <name type="scientific">Stella humosa</name>
    <dbReference type="NCBI Taxonomy" id="94"/>
    <lineage>
        <taxon>Bacteria</taxon>
        <taxon>Pseudomonadati</taxon>
        <taxon>Pseudomonadota</taxon>
        <taxon>Alphaproteobacteria</taxon>
        <taxon>Rhodospirillales</taxon>
        <taxon>Stellaceae</taxon>
        <taxon>Stella</taxon>
    </lineage>
</organism>
<dbReference type="Proteomes" id="UP000278222">
    <property type="component" value="Unassembled WGS sequence"/>
</dbReference>
<evidence type="ECO:0000259" key="1">
    <source>
        <dbReference type="Pfam" id="PF02627"/>
    </source>
</evidence>
<dbReference type="EMBL" id="RJKX01000019">
    <property type="protein sequence ID" value="ROP81070.1"/>
    <property type="molecule type" value="Genomic_DNA"/>
</dbReference>
<dbReference type="Pfam" id="PF02627">
    <property type="entry name" value="CMD"/>
    <property type="match status" value="1"/>
</dbReference>
<protein>
    <submittedName>
        <fullName evidence="2">4-carboxymuconolactone decarboxylase</fullName>
    </submittedName>
</protein>
<dbReference type="GO" id="GO:0051920">
    <property type="term" value="F:peroxiredoxin activity"/>
    <property type="evidence" value="ECO:0007669"/>
    <property type="project" value="InterPro"/>
</dbReference>
<comment type="caution">
    <text evidence="2">The sequence shown here is derived from an EMBL/GenBank/DDBJ whole genome shotgun (WGS) entry which is preliminary data.</text>
</comment>
<proteinExistence type="predicted"/>